<feature type="chain" id="PRO_5032848287" description="Secreted protein" evidence="1">
    <location>
        <begin position="22"/>
        <end position="96"/>
    </location>
</feature>
<dbReference type="AlphaFoldDB" id="A0A815IW83"/>
<accession>A0A815IW83</accession>
<gene>
    <name evidence="2" type="ORF">EDS130_LOCUS34373</name>
</gene>
<dbReference type="Proteomes" id="UP000663852">
    <property type="component" value="Unassembled WGS sequence"/>
</dbReference>
<evidence type="ECO:0000313" key="3">
    <source>
        <dbReference type="Proteomes" id="UP000663852"/>
    </source>
</evidence>
<name>A0A815IW83_ADIRI</name>
<evidence type="ECO:0008006" key="4">
    <source>
        <dbReference type="Google" id="ProtNLM"/>
    </source>
</evidence>
<organism evidence="2 3">
    <name type="scientific">Adineta ricciae</name>
    <name type="common">Rotifer</name>
    <dbReference type="NCBI Taxonomy" id="249248"/>
    <lineage>
        <taxon>Eukaryota</taxon>
        <taxon>Metazoa</taxon>
        <taxon>Spiralia</taxon>
        <taxon>Gnathifera</taxon>
        <taxon>Rotifera</taxon>
        <taxon>Eurotatoria</taxon>
        <taxon>Bdelloidea</taxon>
        <taxon>Adinetida</taxon>
        <taxon>Adinetidae</taxon>
        <taxon>Adineta</taxon>
    </lineage>
</organism>
<comment type="caution">
    <text evidence="2">The sequence shown here is derived from an EMBL/GenBank/DDBJ whole genome shotgun (WGS) entry which is preliminary data.</text>
</comment>
<proteinExistence type="predicted"/>
<evidence type="ECO:0000256" key="1">
    <source>
        <dbReference type="SAM" id="SignalP"/>
    </source>
</evidence>
<protein>
    <recommendedName>
        <fullName evidence="4">Secreted protein</fullName>
    </recommendedName>
</protein>
<evidence type="ECO:0000313" key="2">
    <source>
        <dbReference type="EMBL" id="CAF1370997.1"/>
    </source>
</evidence>
<keyword evidence="1" id="KW-0732">Signal</keyword>
<reference evidence="2" key="1">
    <citation type="submission" date="2021-02" db="EMBL/GenBank/DDBJ databases">
        <authorList>
            <person name="Nowell W R."/>
        </authorList>
    </citation>
    <scope>NUCLEOTIDE SEQUENCE</scope>
</reference>
<dbReference type="EMBL" id="CAJNOJ010000287">
    <property type="protein sequence ID" value="CAF1370997.1"/>
    <property type="molecule type" value="Genomic_DNA"/>
</dbReference>
<sequence>MRIFLLCIAVIELFLTRIVDGTYRYSSARYTSRSYSSGASCSTDQCTYIAIGVGCAADANVAASCRKIPLSCIHAVVQVYIYLKAACCIYIKVTFS</sequence>
<feature type="signal peptide" evidence="1">
    <location>
        <begin position="1"/>
        <end position="21"/>
    </location>
</feature>